<reference evidence="2" key="1">
    <citation type="journal article" date="2020" name="Nat. Commun.">
        <title>Genome assembly of wild tea tree DASZ reveals pedigree and selection history of tea varieties.</title>
        <authorList>
            <person name="Zhang W."/>
            <person name="Zhang Y."/>
            <person name="Qiu H."/>
            <person name="Guo Y."/>
            <person name="Wan H."/>
            <person name="Zhang X."/>
            <person name="Scossa F."/>
            <person name="Alseekh S."/>
            <person name="Zhang Q."/>
            <person name="Wang P."/>
            <person name="Xu L."/>
            <person name="Schmidt M.H."/>
            <person name="Jia X."/>
            <person name="Li D."/>
            <person name="Zhu A."/>
            <person name="Guo F."/>
            <person name="Chen W."/>
            <person name="Ni D."/>
            <person name="Usadel B."/>
            <person name="Fernie A.R."/>
            <person name="Wen W."/>
        </authorList>
    </citation>
    <scope>NUCLEOTIDE SEQUENCE [LARGE SCALE GENOMIC DNA]</scope>
    <source>
        <strain evidence="2">cv. G240</strain>
    </source>
</reference>
<dbReference type="AlphaFoldDB" id="A0A7J7GJ12"/>
<evidence type="ECO:0000313" key="1">
    <source>
        <dbReference type="EMBL" id="KAF5939931.1"/>
    </source>
</evidence>
<reference evidence="1 2" key="2">
    <citation type="submission" date="2020-07" db="EMBL/GenBank/DDBJ databases">
        <title>Genome assembly of wild tea tree DASZ reveals pedigree and selection history of tea varieties.</title>
        <authorList>
            <person name="Zhang W."/>
        </authorList>
    </citation>
    <scope>NUCLEOTIDE SEQUENCE [LARGE SCALE GENOMIC DNA]</scope>
    <source>
        <strain evidence="2">cv. G240</strain>
        <tissue evidence="1">Leaf</tissue>
    </source>
</reference>
<proteinExistence type="predicted"/>
<name>A0A7J7GJ12_CAMSI</name>
<organism evidence="1 2">
    <name type="scientific">Camellia sinensis</name>
    <name type="common">Tea plant</name>
    <name type="synonym">Thea sinensis</name>
    <dbReference type="NCBI Taxonomy" id="4442"/>
    <lineage>
        <taxon>Eukaryota</taxon>
        <taxon>Viridiplantae</taxon>
        <taxon>Streptophyta</taxon>
        <taxon>Embryophyta</taxon>
        <taxon>Tracheophyta</taxon>
        <taxon>Spermatophyta</taxon>
        <taxon>Magnoliopsida</taxon>
        <taxon>eudicotyledons</taxon>
        <taxon>Gunneridae</taxon>
        <taxon>Pentapetalae</taxon>
        <taxon>asterids</taxon>
        <taxon>Ericales</taxon>
        <taxon>Theaceae</taxon>
        <taxon>Camellia</taxon>
    </lineage>
</organism>
<accession>A0A7J7GJ12</accession>
<dbReference type="Proteomes" id="UP000593564">
    <property type="component" value="Unassembled WGS sequence"/>
</dbReference>
<keyword evidence="2" id="KW-1185">Reference proteome</keyword>
<dbReference type="EMBL" id="JACBKZ010000010">
    <property type="protein sequence ID" value="KAF5939931.1"/>
    <property type="molecule type" value="Genomic_DNA"/>
</dbReference>
<evidence type="ECO:0000313" key="2">
    <source>
        <dbReference type="Proteomes" id="UP000593564"/>
    </source>
</evidence>
<protein>
    <submittedName>
        <fullName evidence="1">Uncharacterized protein</fullName>
    </submittedName>
</protein>
<comment type="caution">
    <text evidence="1">The sequence shown here is derived from an EMBL/GenBank/DDBJ whole genome shotgun (WGS) entry which is preliminary data.</text>
</comment>
<gene>
    <name evidence="1" type="ORF">HYC85_021098</name>
</gene>
<sequence length="54" mass="5852">MSDQVVQLDPLIQWDSDIFLIPFSTIHMAGFGTVRANNLEDPGIITLPSIGLGP</sequence>